<dbReference type="PANTHER" id="PTHR43045:SF1">
    <property type="entry name" value="SHIKIMATE TRANSPORTER"/>
    <property type="match status" value="1"/>
</dbReference>
<dbReference type="RefSeq" id="WP_142100557.1">
    <property type="nucleotide sequence ID" value="NZ_VFPH01000001.1"/>
</dbReference>
<evidence type="ECO:0000256" key="5">
    <source>
        <dbReference type="ARBA" id="ARBA00022692"/>
    </source>
</evidence>
<feature type="transmembrane region" description="Helical" evidence="12">
    <location>
        <begin position="87"/>
        <end position="110"/>
    </location>
</feature>
<dbReference type="CDD" id="cd17369">
    <property type="entry name" value="MFS_ShiA_like"/>
    <property type="match status" value="1"/>
</dbReference>
<feature type="transmembrane region" description="Helical" evidence="12">
    <location>
        <begin position="243"/>
        <end position="264"/>
    </location>
</feature>
<evidence type="ECO:0000313" key="15">
    <source>
        <dbReference type="Proteomes" id="UP000319818"/>
    </source>
</evidence>
<dbReference type="PROSITE" id="PS50850">
    <property type="entry name" value="MFS"/>
    <property type="match status" value="1"/>
</dbReference>
<keyword evidence="15" id="KW-1185">Reference proteome</keyword>
<sequence length="448" mass="45766">MSAPTAPPSARRVALAGLVGTTIEWYDFFIYGTAAALVFGPQFFPGASPVAGTLAALSTFAIGFVARPVGGALMGHFGDRIGRRSMLVLSLLVMGLGTLVIGLLPTYASIGVAAPVLLVVLRFVQGLGVGGEWGGATLLALEHAPPGRRTLYSSFPQVGLPLGVVLASVVFLAVRLAADDAAFAGWAWRIPFLASALLVAFGLVLRLRLDESPEFEQVRSRRAVRRSPLLDVLRRPRTLLPAAGLNILASAVGNIVLVFTLTYVATRGLVPSSTMLAVTVATALVWAAAIPLSAVLAQRYGRRPVIVVAVVVLTLWAFPYFWLVDTGSVTGVVLACTVGGAGIGLATGPYGAFIAEAFPAAVRYSGSSVAYAIGGVLGGALAPIVATVLLSATGGSTAVSAYLVGLGIVSLAATLALRSPHVAAEEESPTPVAAPAAAPAPLPDGRTS</sequence>
<feature type="transmembrane region" description="Helical" evidence="12">
    <location>
        <begin position="369"/>
        <end position="392"/>
    </location>
</feature>
<protein>
    <recommendedName>
        <fullName evidence="10">Putative proline/betaine transporter</fullName>
    </recommendedName>
</protein>
<comment type="function">
    <text evidence="9">May be a proton symporter involved in the uptake of osmolytes such as proline and glycine betaine.</text>
</comment>
<gene>
    <name evidence="14" type="ORF">FB388_2552</name>
</gene>
<evidence type="ECO:0000256" key="9">
    <source>
        <dbReference type="ARBA" id="ARBA00037295"/>
    </source>
</evidence>
<comment type="similarity">
    <text evidence="2">Belongs to the major facilitator superfamily. Metabolite:H+ Symporter (MHS) family (TC 2.A.1.6) family.</text>
</comment>
<dbReference type="EMBL" id="VFPH01000001">
    <property type="protein sequence ID" value="TQM45158.1"/>
    <property type="molecule type" value="Genomic_DNA"/>
</dbReference>
<dbReference type="GO" id="GO:0005886">
    <property type="term" value="C:plasma membrane"/>
    <property type="evidence" value="ECO:0007669"/>
    <property type="project" value="UniProtKB-SubCell"/>
</dbReference>
<evidence type="ECO:0000256" key="8">
    <source>
        <dbReference type="ARBA" id="ARBA00023136"/>
    </source>
</evidence>
<name>A0A543GGF6_9PSEU</name>
<evidence type="ECO:0000256" key="4">
    <source>
        <dbReference type="ARBA" id="ARBA00022475"/>
    </source>
</evidence>
<dbReference type="SUPFAM" id="SSF103473">
    <property type="entry name" value="MFS general substrate transporter"/>
    <property type="match status" value="1"/>
</dbReference>
<evidence type="ECO:0000256" key="12">
    <source>
        <dbReference type="SAM" id="Phobius"/>
    </source>
</evidence>
<keyword evidence="6" id="KW-0769">Symport</keyword>
<evidence type="ECO:0000256" key="1">
    <source>
        <dbReference type="ARBA" id="ARBA00004651"/>
    </source>
</evidence>
<evidence type="ECO:0000256" key="10">
    <source>
        <dbReference type="ARBA" id="ARBA00039918"/>
    </source>
</evidence>
<feature type="transmembrane region" description="Helical" evidence="12">
    <location>
        <begin position="276"/>
        <end position="297"/>
    </location>
</feature>
<dbReference type="PROSITE" id="PS00217">
    <property type="entry name" value="SUGAR_TRANSPORT_2"/>
    <property type="match status" value="1"/>
</dbReference>
<evidence type="ECO:0000256" key="3">
    <source>
        <dbReference type="ARBA" id="ARBA00022448"/>
    </source>
</evidence>
<organism evidence="14 15">
    <name type="scientific">Pseudonocardia cypriaca</name>
    <dbReference type="NCBI Taxonomy" id="882449"/>
    <lineage>
        <taxon>Bacteria</taxon>
        <taxon>Bacillati</taxon>
        <taxon>Actinomycetota</taxon>
        <taxon>Actinomycetes</taxon>
        <taxon>Pseudonocardiales</taxon>
        <taxon>Pseudonocardiaceae</taxon>
        <taxon>Pseudonocardia</taxon>
    </lineage>
</organism>
<feature type="transmembrane region" description="Helical" evidence="12">
    <location>
        <begin position="153"/>
        <end position="174"/>
    </location>
</feature>
<keyword evidence="5 12" id="KW-0812">Transmembrane</keyword>
<dbReference type="Proteomes" id="UP000319818">
    <property type="component" value="Unassembled WGS sequence"/>
</dbReference>
<keyword evidence="8 12" id="KW-0472">Membrane</keyword>
<feature type="transmembrane region" description="Helical" evidence="12">
    <location>
        <begin position="12"/>
        <end position="40"/>
    </location>
</feature>
<evidence type="ECO:0000259" key="13">
    <source>
        <dbReference type="PROSITE" id="PS50850"/>
    </source>
</evidence>
<dbReference type="InterPro" id="IPR005829">
    <property type="entry name" value="Sugar_transporter_CS"/>
</dbReference>
<keyword evidence="3" id="KW-0813">Transport</keyword>
<feature type="transmembrane region" description="Helical" evidence="12">
    <location>
        <begin position="304"/>
        <end position="323"/>
    </location>
</feature>
<feature type="transmembrane region" description="Helical" evidence="12">
    <location>
        <begin position="398"/>
        <end position="417"/>
    </location>
</feature>
<evidence type="ECO:0000256" key="11">
    <source>
        <dbReference type="SAM" id="MobiDB-lite"/>
    </source>
</evidence>
<keyword evidence="7 12" id="KW-1133">Transmembrane helix</keyword>
<comment type="caution">
    <text evidence="14">The sequence shown here is derived from an EMBL/GenBank/DDBJ whole genome shotgun (WGS) entry which is preliminary data.</text>
</comment>
<feature type="transmembrane region" description="Helical" evidence="12">
    <location>
        <begin position="186"/>
        <end position="205"/>
    </location>
</feature>
<evidence type="ECO:0000256" key="6">
    <source>
        <dbReference type="ARBA" id="ARBA00022847"/>
    </source>
</evidence>
<dbReference type="Gene3D" id="1.20.1250.20">
    <property type="entry name" value="MFS general substrate transporter like domains"/>
    <property type="match status" value="2"/>
</dbReference>
<feature type="transmembrane region" description="Helical" evidence="12">
    <location>
        <begin position="116"/>
        <end position="141"/>
    </location>
</feature>
<dbReference type="Pfam" id="PF07690">
    <property type="entry name" value="MFS_1"/>
    <property type="match status" value="1"/>
</dbReference>
<keyword evidence="4" id="KW-1003">Cell membrane</keyword>
<comment type="subcellular location">
    <subcellularLocation>
        <location evidence="1">Cell membrane</location>
        <topology evidence="1">Multi-pass membrane protein</topology>
    </subcellularLocation>
</comment>
<feature type="transmembrane region" description="Helical" evidence="12">
    <location>
        <begin position="329"/>
        <end position="348"/>
    </location>
</feature>
<dbReference type="GO" id="GO:0015293">
    <property type="term" value="F:symporter activity"/>
    <property type="evidence" value="ECO:0007669"/>
    <property type="project" value="UniProtKB-KW"/>
</dbReference>
<feature type="domain" description="Major facilitator superfamily (MFS) profile" evidence="13">
    <location>
        <begin position="13"/>
        <end position="422"/>
    </location>
</feature>
<accession>A0A543GGF6</accession>
<reference evidence="14 15" key="1">
    <citation type="submission" date="2019-06" db="EMBL/GenBank/DDBJ databases">
        <title>Sequencing the genomes of 1000 actinobacteria strains.</title>
        <authorList>
            <person name="Klenk H.-P."/>
        </authorList>
    </citation>
    <scope>NUCLEOTIDE SEQUENCE [LARGE SCALE GENOMIC DNA]</scope>
    <source>
        <strain evidence="14 15">DSM 45511</strain>
    </source>
</reference>
<dbReference type="AlphaFoldDB" id="A0A543GGF6"/>
<evidence type="ECO:0000313" key="14">
    <source>
        <dbReference type="EMBL" id="TQM45158.1"/>
    </source>
</evidence>
<dbReference type="InterPro" id="IPR011701">
    <property type="entry name" value="MFS"/>
</dbReference>
<feature type="region of interest" description="Disordered" evidence="11">
    <location>
        <begin position="425"/>
        <end position="448"/>
    </location>
</feature>
<dbReference type="OrthoDB" id="8953821at2"/>
<evidence type="ECO:0000256" key="2">
    <source>
        <dbReference type="ARBA" id="ARBA00008240"/>
    </source>
</evidence>
<dbReference type="FunFam" id="1.20.1250.20:FF:000001">
    <property type="entry name" value="Dicarboxylate MFS transporter"/>
    <property type="match status" value="1"/>
</dbReference>
<dbReference type="InterPro" id="IPR036259">
    <property type="entry name" value="MFS_trans_sf"/>
</dbReference>
<dbReference type="PANTHER" id="PTHR43045">
    <property type="entry name" value="SHIKIMATE TRANSPORTER"/>
    <property type="match status" value="1"/>
</dbReference>
<proteinExistence type="inferred from homology"/>
<dbReference type="InterPro" id="IPR020846">
    <property type="entry name" value="MFS_dom"/>
</dbReference>
<feature type="transmembrane region" description="Helical" evidence="12">
    <location>
        <begin position="46"/>
        <end position="66"/>
    </location>
</feature>
<evidence type="ECO:0000256" key="7">
    <source>
        <dbReference type="ARBA" id="ARBA00022989"/>
    </source>
</evidence>
<feature type="compositionally biased region" description="Low complexity" evidence="11">
    <location>
        <begin position="429"/>
        <end position="439"/>
    </location>
</feature>